<evidence type="ECO:0000256" key="6">
    <source>
        <dbReference type="ARBA" id="ARBA00022989"/>
    </source>
</evidence>
<feature type="domain" description="CobQ/CobB/MinD/ParA nucleotide binding" evidence="10">
    <location>
        <begin position="566"/>
        <end position="737"/>
    </location>
</feature>
<evidence type="ECO:0000256" key="9">
    <source>
        <dbReference type="SAM" id="Phobius"/>
    </source>
</evidence>
<dbReference type="PANTHER" id="PTHR32309:SF13">
    <property type="entry name" value="FERRIC ENTEROBACTIN TRANSPORT PROTEIN FEPE"/>
    <property type="match status" value="1"/>
</dbReference>
<feature type="coiled-coil region" evidence="8">
    <location>
        <begin position="251"/>
        <end position="278"/>
    </location>
</feature>
<feature type="transmembrane region" description="Helical" evidence="9">
    <location>
        <begin position="75"/>
        <end position="98"/>
    </location>
</feature>
<dbReference type="OrthoDB" id="230260at2"/>
<keyword evidence="14" id="KW-1185">Reference proteome</keyword>
<dbReference type="InterPro" id="IPR003856">
    <property type="entry name" value="LPS_length_determ_N"/>
</dbReference>
<dbReference type="GO" id="GO:0005886">
    <property type="term" value="C:plasma membrane"/>
    <property type="evidence" value="ECO:0007669"/>
    <property type="project" value="UniProtKB-SubCell"/>
</dbReference>
<evidence type="ECO:0000256" key="8">
    <source>
        <dbReference type="SAM" id="Coils"/>
    </source>
</evidence>
<keyword evidence="4" id="KW-0547">Nucleotide-binding</keyword>
<evidence type="ECO:0000256" key="4">
    <source>
        <dbReference type="ARBA" id="ARBA00022741"/>
    </source>
</evidence>
<keyword evidence="2" id="KW-1003">Cell membrane</keyword>
<evidence type="ECO:0000259" key="10">
    <source>
        <dbReference type="Pfam" id="PF01656"/>
    </source>
</evidence>
<keyword evidence="6 9" id="KW-1133">Transmembrane helix</keyword>
<dbReference type="EMBL" id="SMFY01000006">
    <property type="protein sequence ID" value="TCK16729.1"/>
    <property type="molecule type" value="Genomic_DNA"/>
</dbReference>
<evidence type="ECO:0000256" key="7">
    <source>
        <dbReference type="ARBA" id="ARBA00023136"/>
    </source>
</evidence>
<dbReference type="GO" id="GO:0004715">
    <property type="term" value="F:non-membrane spanning protein tyrosine kinase activity"/>
    <property type="evidence" value="ECO:0007669"/>
    <property type="project" value="UniProtKB-EC"/>
</dbReference>
<dbReference type="Pfam" id="PF02706">
    <property type="entry name" value="Wzz"/>
    <property type="match status" value="1"/>
</dbReference>
<evidence type="ECO:0000259" key="12">
    <source>
        <dbReference type="Pfam" id="PF13807"/>
    </source>
</evidence>
<dbReference type="Proteomes" id="UP000295030">
    <property type="component" value="Unassembled WGS sequence"/>
</dbReference>
<dbReference type="CDD" id="cd05387">
    <property type="entry name" value="BY-kinase"/>
    <property type="match status" value="1"/>
</dbReference>
<name>A0A4R1HC03_ANCAQ</name>
<dbReference type="PANTHER" id="PTHR32309">
    <property type="entry name" value="TYROSINE-PROTEIN KINASE"/>
    <property type="match status" value="1"/>
</dbReference>
<dbReference type="GO" id="GO:0005524">
    <property type="term" value="F:ATP binding"/>
    <property type="evidence" value="ECO:0007669"/>
    <property type="project" value="UniProtKB-KW"/>
</dbReference>
<evidence type="ECO:0000256" key="1">
    <source>
        <dbReference type="ARBA" id="ARBA00004651"/>
    </source>
</evidence>
<evidence type="ECO:0000313" key="14">
    <source>
        <dbReference type="Proteomes" id="UP000295030"/>
    </source>
</evidence>
<evidence type="ECO:0000313" key="13">
    <source>
        <dbReference type="EMBL" id="TCK16729.1"/>
    </source>
</evidence>
<feature type="coiled-coil region" evidence="8">
    <location>
        <begin position="393"/>
        <end position="420"/>
    </location>
</feature>
<dbReference type="Pfam" id="PF01656">
    <property type="entry name" value="CbiA"/>
    <property type="match status" value="1"/>
</dbReference>
<evidence type="ECO:0000259" key="11">
    <source>
        <dbReference type="Pfam" id="PF02706"/>
    </source>
</evidence>
<evidence type="ECO:0000256" key="2">
    <source>
        <dbReference type="ARBA" id="ARBA00022475"/>
    </source>
</evidence>
<keyword evidence="8" id="KW-0175">Coiled coil</keyword>
<dbReference type="Gene3D" id="3.40.50.300">
    <property type="entry name" value="P-loop containing nucleotide triphosphate hydrolases"/>
    <property type="match status" value="1"/>
</dbReference>
<evidence type="ECO:0000256" key="3">
    <source>
        <dbReference type="ARBA" id="ARBA00022692"/>
    </source>
</evidence>
<keyword evidence="7 9" id="KW-0472">Membrane</keyword>
<dbReference type="Pfam" id="PF13807">
    <property type="entry name" value="GNVR"/>
    <property type="match status" value="1"/>
</dbReference>
<protein>
    <submittedName>
        <fullName evidence="13">Capsular exopolysaccharide synthesis family protein</fullName>
    </submittedName>
</protein>
<dbReference type="AlphaFoldDB" id="A0A4R1HC03"/>
<sequence>MVNEGGDGARAGGSGKNLPATIDTRALTSTRDGYGYGYGVSAYPAYNSAEVSGDDIDLVALARQLMVIAWKWRHLILGTSAVSLVLGLAYCFLATPLYTSTVRIQIDREASRIVDGGSTAPDESGGGDFQKTHLELLKTRAMAERTVAALGLDRDDGFTASSPGLIGAIFNLFRGPPEDVDLAAQAQRKLAVATGRVQGSVDVAAVTTSRLVDIHFTDTSPTRAATIANAYADSYVTANLDKRFEANSYAKVFLEDQIKQLKLRLEESEQALIAFSEREDMIQTNDKVSIAENNLSAANSALGQLISSRIRDEETWKQVEASSAINLPQLLSNGVIDGLRTQRNALRRDYEEKLETFKPGYPAMVEISNKIAEIDRQLATEVSTIRNALKATYESSASQEAQMRERIEELRGEVLELQKKSVRYGILQREVDSNRNIYNSLLQRYKEVDVASGLGTNNVFIVDRAMPGWRSHPKTTLILAGSLLFGLLAGFGAGLLIELFDDRIHSPEDAEKATGLPLLGIVPRAEFPNGIVAELADPRSAVAEAYRSLATSLQFSTETGLPRTLVVTSAGASEGKSSTAIALARHYAITGKRVLLVDADLRRPSVHSKLGYDNAIGLTNCLTGMSTLHDVVQVTDLETLDFLASGPLPPNAAEILGGTHVFSLISVGLEIYDIIIFDSPPMLSIADAQLLGAAAQATIFVTGAGDGRRTIARNALRRLQLARAIVIGVVLTKFDIRSGHYGYGYGYGYEYSQGTDTGSTGTSASGLSGGLSGVKALLPKFGRRDAKTDHSEAA</sequence>
<evidence type="ECO:0000256" key="5">
    <source>
        <dbReference type="ARBA" id="ARBA00022840"/>
    </source>
</evidence>
<dbReference type="InterPro" id="IPR050445">
    <property type="entry name" value="Bact_polysacc_biosynth/exp"/>
</dbReference>
<proteinExistence type="predicted"/>
<organism evidence="13 14">
    <name type="scientific">Ancylobacter aquaticus</name>
    <dbReference type="NCBI Taxonomy" id="100"/>
    <lineage>
        <taxon>Bacteria</taxon>
        <taxon>Pseudomonadati</taxon>
        <taxon>Pseudomonadota</taxon>
        <taxon>Alphaproteobacteria</taxon>
        <taxon>Hyphomicrobiales</taxon>
        <taxon>Xanthobacteraceae</taxon>
        <taxon>Ancylobacter</taxon>
    </lineage>
</organism>
<comment type="caution">
    <text evidence="13">The sequence shown here is derived from an EMBL/GenBank/DDBJ whole genome shotgun (WGS) entry which is preliminary data.</text>
</comment>
<dbReference type="InterPro" id="IPR002586">
    <property type="entry name" value="CobQ/CobB/MinD/ParA_Nub-bd_dom"/>
</dbReference>
<dbReference type="RefSeq" id="WP_131837360.1">
    <property type="nucleotide sequence ID" value="NZ_SMFY01000006.1"/>
</dbReference>
<comment type="subcellular location">
    <subcellularLocation>
        <location evidence="1">Cell membrane</location>
        <topology evidence="1">Multi-pass membrane protein</topology>
    </subcellularLocation>
</comment>
<reference evidence="13 14" key="1">
    <citation type="submission" date="2019-03" db="EMBL/GenBank/DDBJ databases">
        <title>Genomic Encyclopedia of Type Strains, Phase IV (KMG-IV): sequencing the most valuable type-strain genomes for metagenomic binning, comparative biology and taxonomic classification.</title>
        <authorList>
            <person name="Goeker M."/>
        </authorList>
    </citation>
    <scope>NUCLEOTIDE SEQUENCE [LARGE SCALE GENOMIC DNA]</scope>
    <source>
        <strain evidence="13 14">DSM 101</strain>
    </source>
</reference>
<feature type="domain" description="Polysaccharide chain length determinant N-terminal" evidence="11">
    <location>
        <begin position="54"/>
        <end position="149"/>
    </location>
</feature>
<accession>A0A4R1HC03</accession>
<dbReference type="NCBIfam" id="TIGR01007">
    <property type="entry name" value="eps_fam"/>
    <property type="match status" value="1"/>
</dbReference>
<dbReference type="SUPFAM" id="SSF52540">
    <property type="entry name" value="P-loop containing nucleoside triphosphate hydrolases"/>
    <property type="match status" value="1"/>
</dbReference>
<gene>
    <name evidence="13" type="ORF">EV667_4322</name>
</gene>
<dbReference type="InterPro" id="IPR005702">
    <property type="entry name" value="Wzc-like_C"/>
</dbReference>
<keyword evidence="5" id="KW-0067">ATP-binding</keyword>
<dbReference type="InterPro" id="IPR027417">
    <property type="entry name" value="P-loop_NTPase"/>
</dbReference>
<feature type="domain" description="Tyrosine-protein kinase G-rich" evidence="12">
    <location>
        <begin position="418"/>
        <end position="495"/>
    </location>
</feature>
<dbReference type="InterPro" id="IPR032807">
    <property type="entry name" value="GNVR"/>
</dbReference>
<keyword evidence="3 9" id="KW-0812">Transmembrane</keyword>